<protein>
    <recommendedName>
        <fullName evidence="3">EF-hand domain-containing protein</fullName>
    </recommendedName>
</protein>
<dbReference type="InterPro" id="IPR011992">
    <property type="entry name" value="EF-hand-dom_pair"/>
</dbReference>
<reference evidence="1 2" key="1">
    <citation type="submission" date="2018-11" db="EMBL/GenBank/DDBJ databases">
        <title>Haplotype-resolved cattle genomes.</title>
        <authorList>
            <person name="Low W.Y."/>
            <person name="Tearle R."/>
            <person name="Bickhart D.M."/>
            <person name="Rosen B.D."/>
            <person name="Koren S."/>
            <person name="Rhie A."/>
            <person name="Hiendleder S."/>
            <person name="Phillippy A.M."/>
            <person name="Smith T.P.L."/>
            <person name="Williams J.L."/>
        </authorList>
    </citation>
    <scope>NUCLEOTIDE SEQUENCE [LARGE SCALE GENOMIC DNA]</scope>
</reference>
<evidence type="ECO:0000313" key="2">
    <source>
        <dbReference type="Proteomes" id="UP000314981"/>
    </source>
</evidence>
<keyword evidence="2" id="KW-1185">Reference proteome</keyword>
<reference evidence="1" key="3">
    <citation type="submission" date="2025-09" db="UniProtKB">
        <authorList>
            <consortium name="Ensembl"/>
        </authorList>
    </citation>
    <scope>IDENTIFICATION</scope>
</reference>
<dbReference type="STRING" id="30522.A0A4W2F478"/>
<accession>A0A4W2F478</accession>
<dbReference type="Ensembl" id="ENSBIXT00000043458.1">
    <property type="protein sequence ID" value="ENSBIXP00000044286.1"/>
    <property type="gene ID" value="ENSBIXG00000028454.1"/>
</dbReference>
<evidence type="ECO:0008006" key="3">
    <source>
        <dbReference type="Google" id="ProtNLM"/>
    </source>
</evidence>
<evidence type="ECO:0000313" key="1">
    <source>
        <dbReference type="Ensembl" id="ENSBIXP00000044286.1"/>
    </source>
</evidence>
<organism evidence="1 2">
    <name type="scientific">Bos indicus x Bos taurus</name>
    <name type="common">Hybrid cattle</name>
    <dbReference type="NCBI Taxonomy" id="30522"/>
    <lineage>
        <taxon>Eukaryota</taxon>
        <taxon>Metazoa</taxon>
        <taxon>Chordata</taxon>
        <taxon>Craniata</taxon>
        <taxon>Vertebrata</taxon>
        <taxon>Euteleostomi</taxon>
        <taxon>Mammalia</taxon>
        <taxon>Eutheria</taxon>
        <taxon>Laurasiatheria</taxon>
        <taxon>Artiodactyla</taxon>
        <taxon>Ruminantia</taxon>
        <taxon>Pecora</taxon>
        <taxon>Bovidae</taxon>
        <taxon>Bovinae</taxon>
        <taxon>Bos</taxon>
    </lineage>
</organism>
<sequence length="106" mass="11735">MGTDKSVVGGETAVPANETCGTENLQWNTHPVCKHCLSLTCLGLQGLNQKVSRHVGQVCNTMVKNKDGFIDLRVYCCCKSSSTRKMKQKLKWYFEQHDVIGNGSVD</sequence>
<proteinExistence type="predicted"/>
<name>A0A4W2F478_BOBOX</name>
<dbReference type="AlphaFoldDB" id="A0A4W2F478"/>
<reference evidence="1" key="2">
    <citation type="submission" date="2025-08" db="UniProtKB">
        <authorList>
            <consortium name="Ensembl"/>
        </authorList>
    </citation>
    <scope>IDENTIFICATION</scope>
</reference>
<dbReference type="Proteomes" id="UP000314981">
    <property type="component" value="Chromosome 1"/>
</dbReference>
<dbReference type="Gene3D" id="1.10.238.10">
    <property type="entry name" value="EF-hand"/>
    <property type="match status" value="2"/>
</dbReference>
<dbReference type="SUPFAM" id="SSF47473">
    <property type="entry name" value="EF-hand"/>
    <property type="match status" value="1"/>
</dbReference>